<sequence length="128" mass="13861">MPSYTLPVDSVLVGQEDCRFPVTVHCKTGNKCELCDASDETLFGDEDSNSPMFCAKCYFDTVNNPDDGQSRLVAKSPELLEASESLCSFLRSNDIGLPENDEGEAALSALESAVEKAHGKYFASTPLK</sequence>
<organism evidence="1 2">
    <name type="scientific">Blastopirellula marina</name>
    <dbReference type="NCBI Taxonomy" id="124"/>
    <lineage>
        <taxon>Bacteria</taxon>
        <taxon>Pseudomonadati</taxon>
        <taxon>Planctomycetota</taxon>
        <taxon>Planctomycetia</taxon>
        <taxon>Pirellulales</taxon>
        <taxon>Pirellulaceae</taxon>
        <taxon>Blastopirellula</taxon>
    </lineage>
</organism>
<gene>
    <name evidence="1" type="ORF">C5Y93_05035</name>
</gene>
<evidence type="ECO:0000313" key="2">
    <source>
        <dbReference type="Proteomes" id="UP000237819"/>
    </source>
</evidence>
<reference evidence="1 2" key="1">
    <citation type="submission" date="2018-02" db="EMBL/GenBank/DDBJ databases">
        <title>Comparative genomes isolates from brazilian mangrove.</title>
        <authorList>
            <person name="Araujo J.E."/>
            <person name="Taketani R.G."/>
            <person name="Silva M.C.P."/>
            <person name="Loureco M.V."/>
            <person name="Andreote F.D."/>
        </authorList>
    </citation>
    <scope>NUCLEOTIDE SEQUENCE [LARGE SCALE GENOMIC DNA]</scope>
    <source>
        <strain evidence="1 2">Nap-Phe MGV</strain>
    </source>
</reference>
<dbReference type="Proteomes" id="UP000237819">
    <property type="component" value="Unassembled WGS sequence"/>
</dbReference>
<evidence type="ECO:0000313" key="1">
    <source>
        <dbReference type="EMBL" id="PQO47411.1"/>
    </source>
</evidence>
<accession>A0A2S8GSR2</accession>
<dbReference type="EMBL" id="PUHZ01000005">
    <property type="protein sequence ID" value="PQO47411.1"/>
    <property type="molecule type" value="Genomic_DNA"/>
</dbReference>
<proteinExistence type="predicted"/>
<protein>
    <submittedName>
        <fullName evidence="1">Uncharacterized protein</fullName>
    </submittedName>
</protein>
<comment type="caution">
    <text evidence="1">The sequence shown here is derived from an EMBL/GenBank/DDBJ whole genome shotgun (WGS) entry which is preliminary data.</text>
</comment>
<dbReference type="AlphaFoldDB" id="A0A2S8GSR2"/>
<name>A0A2S8GSR2_9BACT</name>